<accession>A0A553DQ43</accession>
<organism evidence="1 2">
    <name type="scientific">Flavobacterium restrictum</name>
    <dbReference type="NCBI Taxonomy" id="2594428"/>
    <lineage>
        <taxon>Bacteria</taxon>
        <taxon>Pseudomonadati</taxon>
        <taxon>Bacteroidota</taxon>
        <taxon>Flavobacteriia</taxon>
        <taxon>Flavobacteriales</taxon>
        <taxon>Flavobacteriaceae</taxon>
        <taxon>Flavobacterium</taxon>
    </lineage>
</organism>
<evidence type="ECO:0000313" key="1">
    <source>
        <dbReference type="EMBL" id="TRX34901.1"/>
    </source>
</evidence>
<protein>
    <submittedName>
        <fullName evidence="1">Uncharacterized protein</fullName>
    </submittedName>
</protein>
<dbReference type="RefSeq" id="WP_144257721.1">
    <property type="nucleotide sequence ID" value="NZ_VJZT01000036.1"/>
</dbReference>
<dbReference type="EMBL" id="VJZT01000036">
    <property type="protein sequence ID" value="TRX34901.1"/>
    <property type="molecule type" value="Genomic_DNA"/>
</dbReference>
<gene>
    <name evidence="1" type="ORF">FNW21_15825</name>
</gene>
<proteinExistence type="predicted"/>
<evidence type="ECO:0000313" key="2">
    <source>
        <dbReference type="Proteomes" id="UP000316371"/>
    </source>
</evidence>
<name>A0A553DQ43_9FLAO</name>
<sequence length="201" mass="23921">MKTAIFIFISIVLSLSINKDTYLGKYIYKSRNYYESIDLKDNNQFIYSYKNEFINYEIKGNYKINSDSLILDSNPQRDKIIVKEKNRGNKNSNLIIVKDKEGNNLTYHIYLVLVDDKVICLKDQWEKSKIKNQTIKGFYLVDTKGLKSPTYLKKGKFSNHFEVQFETKRVFENETWHLEKDKIKPIGMDGEYQNYYLEKNN</sequence>
<dbReference type="OrthoDB" id="1344483at2"/>
<keyword evidence="2" id="KW-1185">Reference proteome</keyword>
<dbReference type="Proteomes" id="UP000316371">
    <property type="component" value="Unassembled WGS sequence"/>
</dbReference>
<comment type="caution">
    <text evidence="1">The sequence shown here is derived from an EMBL/GenBank/DDBJ whole genome shotgun (WGS) entry which is preliminary data.</text>
</comment>
<dbReference type="AlphaFoldDB" id="A0A553DQ43"/>
<reference evidence="1 2" key="1">
    <citation type="submission" date="2019-07" db="EMBL/GenBank/DDBJ databases">
        <title>Novel species of Flavobacterium.</title>
        <authorList>
            <person name="Liu Q."/>
            <person name="Xin Y.-H."/>
        </authorList>
    </citation>
    <scope>NUCLEOTIDE SEQUENCE [LARGE SCALE GENOMIC DNA]</scope>
    <source>
        <strain evidence="1 2">LB1R34</strain>
    </source>
</reference>